<dbReference type="InterPro" id="IPR001087">
    <property type="entry name" value="GDSL"/>
</dbReference>
<dbReference type="Pfam" id="PF00657">
    <property type="entry name" value="Lipase_GDSL"/>
    <property type="match status" value="1"/>
</dbReference>
<accession>A0A074X344</accession>
<gene>
    <name evidence="2" type="ORF">M436DRAFT_57010</name>
</gene>
<dbReference type="PANTHER" id="PTHR45648">
    <property type="entry name" value="GDSL LIPASE/ACYLHYDROLASE FAMILY PROTEIN (AFU_ORTHOLOGUE AFUA_4G14700)"/>
    <property type="match status" value="1"/>
</dbReference>
<dbReference type="HOGENOM" id="CLU_015101_4_0_1"/>
<dbReference type="Proteomes" id="UP000027730">
    <property type="component" value="Unassembled WGS sequence"/>
</dbReference>
<proteinExistence type="predicted"/>
<dbReference type="InterPro" id="IPR036514">
    <property type="entry name" value="SGNH_hydro_sf"/>
</dbReference>
<dbReference type="STRING" id="1043004.A0A074X344"/>
<protein>
    <submittedName>
        <fullName evidence="2">Lysophospholipase A</fullName>
    </submittedName>
</protein>
<dbReference type="EMBL" id="KL584723">
    <property type="protein sequence ID" value="KEQ69046.1"/>
    <property type="molecule type" value="Genomic_DNA"/>
</dbReference>
<sequence length="335" mass="36882">MLIKPVLGLAGLGATAPSAPSSSLDIWANTSNIIAFGDSYSYVLGTAGRQNYSFIGDYNRFAFSAQKLLNNKIVQSQTSTAEGGPNWLEHLTGCGVNPGTTSPLDCNIQLWDFAFAGADIGTQYTPRHKAYTVPLVNQTQQFLTYAQPALHNITTPETTLATFWIGTNDIFDTSTSKVPIDTLYTDMITTLYQSIQTIHDAGYRNFLIMNLAPLDKTPKNVRSIRPLPSKSMVNRWNTILASQAADFRTRNSDSNVVVFDSNTFLNEILKNPAPYGIKNTKDFCAAWNQPNVVADATQYGCLPMDQYFWFNTAHLTTHTHEILAAEVKRVLSGGS</sequence>
<evidence type="ECO:0000313" key="2">
    <source>
        <dbReference type="EMBL" id="KEQ69046.1"/>
    </source>
</evidence>
<dbReference type="SUPFAM" id="SSF52266">
    <property type="entry name" value="SGNH hydrolase"/>
    <property type="match status" value="1"/>
</dbReference>
<reference evidence="2 3" key="1">
    <citation type="journal article" date="2014" name="BMC Genomics">
        <title>Genome sequencing of four Aureobasidium pullulans varieties: biotechnological potential, stress tolerance, and description of new species.</title>
        <authorList>
            <person name="Gostin Ar C."/>
            <person name="Ohm R.A."/>
            <person name="Kogej T."/>
            <person name="Sonjak S."/>
            <person name="Turk M."/>
            <person name="Zajc J."/>
            <person name="Zalar P."/>
            <person name="Grube M."/>
            <person name="Sun H."/>
            <person name="Han J."/>
            <person name="Sharma A."/>
            <person name="Chiniquy J."/>
            <person name="Ngan C.Y."/>
            <person name="Lipzen A."/>
            <person name="Barry K."/>
            <person name="Grigoriev I.V."/>
            <person name="Gunde-Cimerman N."/>
        </authorList>
    </citation>
    <scope>NUCLEOTIDE SEQUENCE [LARGE SCALE GENOMIC DNA]</scope>
    <source>
        <strain evidence="2 3">CBS 147.97</strain>
    </source>
</reference>
<dbReference type="RefSeq" id="XP_013423301.1">
    <property type="nucleotide sequence ID" value="XM_013567847.1"/>
</dbReference>
<dbReference type="CDD" id="cd01846">
    <property type="entry name" value="fatty_acyltransferase_like"/>
    <property type="match status" value="1"/>
</dbReference>
<dbReference type="PANTHER" id="PTHR45648:SF85">
    <property type="entry name" value="A, PUTATIVE (AFU_ORTHOLOGUE AFUA_2G10760)-RELATED"/>
    <property type="match status" value="1"/>
</dbReference>
<dbReference type="Gene3D" id="3.40.50.1110">
    <property type="entry name" value="SGNH hydrolase"/>
    <property type="match status" value="1"/>
</dbReference>
<organism evidence="2 3">
    <name type="scientific">Aureobasidium namibiae CBS 147.97</name>
    <dbReference type="NCBI Taxonomy" id="1043004"/>
    <lineage>
        <taxon>Eukaryota</taxon>
        <taxon>Fungi</taxon>
        <taxon>Dikarya</taxon>
        <taxon>Ascomycota</taxon>
        <taxon>Pezizomycotina</taxon>
        <taxon>Dothideomycetes</taxon>
        <taxon>Dothideomycetidae</taxon>
        <taxon>Dothideales</taxon>
        <taxon>Saccotheciaceae</taxon>
        <taxon>Aureobasidium</taxon>
    </lineage>
</organism>
<keyword evidence="3" id="KW-1185">Reference proteome</keyword>
<dbReference type="InterPro" id="IPR051058">
    <property type="entry name" value="GDSL_Est/Lipase"/>
</dbReference>
<evidence type="ECO:0000313" key="3">
    <source>
        <dbReference type="Proteomes" id="UP000027730"/>
    </source>
</evidence>
<dbReference type="GeneID" id="25412414"/>
<dbReference type="GO" id="GO:0016788">
    <property type="term" value="F:hydrolase activity, acting on ester bonds"/>
    <property type="evidence" value="ECO:0007669"/>
    <property type="project" value="InterPro"/>
</dbReference>
<name>A0A074X344_9PEZI</name>
<evidence type="ECO:0000256" key="1">
    <source>
        <dbReference type="ARBA" id="ARBA00022801"/>
    </source>
</evidence>
<keyword evidence="1" id="KW-0378">Hydrolase</keyword>
<dbReference type="OrthoDB" id="1600564at2759"/>
<dbReference type="AlphaFoldDB" id="A0A074X344"/>